<dbReference type="InterPro" id="IPR037215">
    <property type="entry name" value="GUN4-like_sf"/>
</dbReference>
<evidence type="ECO:0000259" key="1">
    <source>
        <dbReference type="Pfam" id="PF05419"/>
    </source>
</evidence>
<feature type="domain" description="GUN4-like" evidence="1">
    <location>
        <begin position="1"/>
        <end position="62"/>
    </location>
</feature>
<dbReference type="Gene3D" id="1.10.10.1770">
    <property type="entry name" value="Gun4-like"/>
    <property type="match status" value="1"/>
</dbReference>
<sequence length="86" mass="9771">MWVKYSQGRFGLSVQAQIWQNLKGKSYEDSLKFEKAVGWTGTQPIFDLKSAPKGHLPLRPVLSDGMMNAWGGGWIQELSNRLKSCW</sequence>
<comment type="caution">
    <text evidence="2">The sequence shown here is derived from an EMBL/GenBank/DDBJ whole genome shotgun (WGS) entry which is preliminary data.</text>
</comment>
<evidence type="ECO:0000313" key="3">
    <source>
        <dbReference type="Proteomes" id="UP000640725"/>
    </source>
</evidence>
<dbReference type="EMBL" id="JADEWU010000083">
    <property type="protein sequence ID" value="MBE9146150.1"/>
    <property type="molecule type" value="Genomic_DNA"/>
</dbReference>
<dbReference type="RefSeq" id="WP_193871522.1">
    <property type="nucleotide sequence ID" value="NZ_JADEWU010000083.1"/>
</dbReference>
<proteinExistence type="predicted"/>
<gene>
    <name evidence="2" type="ORF">IQ236_23445</name>
</gene>
<keyword evidence="3" id="KW-1185">Reference proteome</keyword>
<protein>
    <submittedName>
        <fullName evidence="2">GUN4 domain-containing protein</fullName>
    </submittedName>
</protein>
<accession>A0ABR9UI60</accession>
<dbReference type="Pfam" id="PF05419">
    <property type="entry name" value="GUN4"/>
    <property type="match status" value="1"/>
</dbReference>
<evidence type="ECO:0000313" key="2">
    <source>
        <dbReference type="EMBL" id="MBE9146150.1"/>
    </source>
</evidence>
<organism evidence="2 3">
    <name type="scientific">Planktothrix mougeotii LEGE 06226</name>
    <dbReference type="NCBI Taxonomy" id="1828728"/>
    <lineage>
        <taxon>Bacteria</taxon>
        <taxon>Bacillati</taxon>
        <taxon>Cyanobacteriota</taxon>
        <taxon>Cyanophyceae</taxon>
        <taxon>Oscillatoriophycideae</taxon>
        <taxon>Oscillatoriales</taxon>
        <taxon>Microcoleaceae</taxon>
        <taxon>Planktothrix</taxon>
    </lineage>
</organism>
<reference evidence="2 3" key="1">
    <citation type="submission" date="2020-10" db="EMBL/GenBank/DDBJ databases">
        <authorList>
            <person name="Castelo-Branco R."/>
            <person name="Eusebio N."/>
            <person name="Adriana R."/>
            <person name="Vieira A."/>
            <person name="Brugerolle De Fraissinette N."/>
            <person name="Rezende De Castro R."/>
            <person name="Schneider M.P."/>
            <person name="Vasconcelos V."/>
            <person name="Leao P.N."/>
        </authorList>
    </citation>
    <scope>NUCLEOTIDE SEQUENCE [LARGE SCALE GENOMIC DNA]</scope>
    <source>
        <strain evidence="2 3">LEGE 06226</strain>
    </source>
</reference>
<name>A0ABR9UI60_9CYAN</name>
<dbReference type="SUPFAM" id="SSF140869">
    <property type="entry name" value="GUN4-like"/>
    <property type="match status" value="1"/>
</dbReference>
<dbReference type="InterPro" id="IPR008629">
    <property type="entry name" value="GUN4-like"/>
</dbReference>
<dbReference type="Proteomes" id="UP000640725">
    <property type="component" value="Unassembled WGS sequence"/>
</dbReference>